<reference evidence="4" key="1">
    <citation type="journal article" date="2019" name="Int. J. Syst. Evol. Microbiol.">
        <title>The Global Catalogue of Microorganisms (GCM) 10K type strain sequencing project: providing services to taxonomists for standard genome sequencing and annotation.</title>
        <authorList>
            <consortium name="The Broad Institute Genomics Platform"/>
            <consortium name="The Broad Institute Genome Sequencing Center for Infectious Disease"/>
            <person name="Wu L."/>
            <person name="Ma J."/>
        </authorList>
    </citation>
    <scope>NUCLEOTIDE SEQUENCE [LARGE SCALE GENOMIC DNA]</scope>
    <source>
        <strain evidence="4">NBRC 105857</strain>
    </source>
</reference>
<evidence type="ECO:0000259" key="2">
    <source>
        <dbReference type="Pfam" id="PF16036"/>
    </source>
</evidence>
<sequence>MRVFLCSLAFSVALPLLGFMNGAASANEATNPPPQEVMQAIPGAHRLGGGTYTWFALHVYDAQLWSSADSKSFDYTRDPSWLELKYARDFKGAKIASKSRDEIEDMHPDLKDKTLDGWEKQMADIFPNVKEGQTLSALYQPGKGIQFFKDGKPIAALKDEALSKAFMAIWLDPKTSDPDFRRKLIGLSN</sequence>
<dbReference type="InterPro" id="IPR016088">
    <property type="entry name" value="Chalcone_isomerase_3-sand"/>
</dbReference>
<dbReference type="Pfam" id="PF16036">
    <property type="entry name" value="Chalcone_3"/>
    <property type="match status" value="1"/>
</dbReference>
<protein>
    <recommendedName>
        <fullName evidence="2">Chalcone isomerase domain-containing protein</fullName>
    </recommendedName>
</protein>
<accession>A0ABQ5YQH5</accession>
<evidence type="ECO:0000313" key="4">
    <source>
        <dbReference type="Proteomes" id="UP001156664"/>
    </source>
</evidence>
<gene>
    <name evidence="3" type="ORF">GCM10007875_19490</name>
</gene>
<feature type="signal peptide" evidence="1">
    <location>
        <begin position="1"/>
        <end position="26"/>
    </location>
</feature>
<evidence type="ECO:0000313" key="3">
    <source>
        <dbReference type="EMBL" id="GLR26859.1"/>
    </source>
</evidence>
<name>A0ABQ5YQH5_9BURK</name>
<proteinExistence type="predicted"/>
<evidence type="ECO:0000256" key="1">
    <source>
        <dbReference type="SAM" id="SignalP"/>
    </source>
</evidence>
<feature type="domain" description="Chalcone isomerase" evidence="2">
    <location>
        <begin position="49"/>
        <end position="186"/>
    </location>
</feature>
<dbReference type="Proteomes" id="UP001156664">
    <property type="component" value="Unassembled WGS sequence"/>
</dbReference>
<comment type="caution">
    <text evidence="3">The sequence shown here is derived from an EMBL/GenBank/DDBJ whole genome shotgun (WGS) entry which is preliminary data.</text>
</comment>
<dbReference type="InterPro" id="IPR016087">
    <property type="entry name" value="Chalcone_isomerase"/>
</dbReference>
<dbReference type="RefSeq" id="WP_284281543.1">
    <property type="nucleotide sequence ID" value="NZ_BSOJ01000019.1"/>
</dbReference>
<keyword evidence="4" id="KW-1185">Reference proteome</keyword>
<keyword evidence="1" id="KW-0732">Signal</keyword>
<feature type="chain" id="PRO_5046696820" description="Chalcone isomerase domain-containing protein" evidence="1">
    <location>
        <begin position="27"/>
        <end position="189"/>
    </location>
</feature>
<dbReference type="EMBL" id="BSOJ01000019">
    <property type="protein sequence ID" value="GLR26859.1"/>
    <property type="molecule type" value="Genomic_DNA"/>
</dbReference>
<dbReference type="Gene3D" id="3.50.70.10">
    <property type="match status" value="1"/>
</dbReference>
<organism evidence="3 4">
    <name type="scientific">Limnobacter litoralis</name>
    <dbReference type="NCBI Taxonomy" id="481366"/>
    <lineage>
        <taxon>Bacteria</taxon>
        <taxon>Pseudomonadati</taxon>
        <taxon>Pseudomonadota</taxon>
        <taxon>Betaproteobacteria</taxon>
        <taxon>Burkholderiales</taxon>
        <taxon>Burkholderiaceae</taxon>
        <taxon>Limnobacter</taxon>
    </lineage>
</organism>